<evidence type="ECO:0000313" key="2">
    <source>
        <dbReference type="Proteomes" id="UP000216752"/>
    </source>
</evidence>
<dbReference type="EMBL" id="CP155573">
    <property type="protein sequence ID" value="XFO66287.1"/>
    <property type="molecule type" value="Genomic_DNA"/>
</dbReference>
<evidence type="ECO:0000313" key="1">
    <source>
        <dbReference type="EMBL" id="XFO66287.1"/>
    </source>
</evidence>
<name>A0ABZ3IKT0_9FIRM</name>
<accession>A0ABZ3IKT0</accession>
<proteinExistence type="predicted"/>
<organism evidence="1 2">
    <name type="scientific">Sporomusa silvacetica DSM 10669</name>
    <dbReference type="NCBI Taxonomy" id="1123289"/>
    <lineage>
        <taxon>Bacteria</taxon>
        <taxon>Bacillati</taxon>
        <taxon>Bacillota</taxon>
        <taxon>Negativicutes</taxon>
        <taxon>Selenomonadales</taxon>
        <taxon>Sporomusaceae</taxon>
        <taxon>Sporomusa</taxon>
    </lineage>
</organism>
<protein>
    <recommendedName>
        <fullName evidence="3">Integrase SAM-like N-terminal domain-containing protein</fullName>
    </recommendedName>
</protein>
<dbReference type="Proteomes" id="UP000216752">
    <property type="component" value="Chromosome"/>
</dbReference>
<sequence>MMTFGDLIKDLNKSRDRNGEKVFRILRNEIGYRLLYASGILKDKKFNLESVGKWIDRKVPDNIRSYFPNGRINRSKVYRYFRRCLNKNNNWQIVQKNLSLRNDNGRFNCSNEDPEVFYQSLLDEFVESLAYHHRKNQTMTYQWLTKFLFYQQLPCPHLIMMKVKLYLKLKQQLSKYVEYSSKLFKTIAWKLLYDMTQRFLLMIIC</sequence>
<gene>
    <name evidence="1" type="ORF">SPSIL_024370</name>
</gene>
<reference evidence="1" key="1">
    <citation type="submission" date="2024-05" db="EMBL/GenBank/DDBJ databases">
        <title>Isolation and characterization of Sporomusa carbonis sp. nov., a carboxydotrophic hydrogenogen in the genus of Sporomusa isolated from a charcoal burning pile.</title>
        <authorList>
            <person name="Boeer T."/>
            <person name="Rosenbaum F."/>
            <person name="Eysell L."/>
            <person name="Mueller V."/>
            <person name="Daniel R."/>
            <person name="Poehlein A."/>
        </authorList>
    </citation>
    <scope>NUCLEOTIDE SEQUENCE [LARGE SCALE GENOMIC DNA]</scope>
    <source>
        <strain evidence="1">DSM 10669</strain>
    </source>
</reference>
<evidence type="ECO:0008006" key="3">
    <source>
        <dbReference type="Google" id="ProtNLM"/>
    </source>
</evidence>
<keyword evidence="2" id="KW-1185">Reference proteome</keyword>